<dbReference type="OrthoDB" id="2787520at2"/>
<feature type="transmembrane region" description="Helical" evidence="8">
    <location>
        <begin position="37"/>
        <end position="56"/>
    </location>
</feature>
<dbReference type="Proteomes" id="UP000027822">
    <property type="component" value="Unassembled WGS sequence"/>
</dbReference>
<feature type="transmembrane region" description="Helical" evidence="8">
    <location>
        <begin position="201"/>
        <end position="227"/>
    </location>
</feature>
<evidence type="ECO:0000256" key="8">
    <source>
        <dbReference type="SAM" id="Phobius"/>
    </source>
</evidence>
<comment type="caution">
    <text evidence="10">The sequence shown here is derived from an EMBL/GenBank/DDBJ whole genome shotgun (WGS) entry which is preliminary data.</text>
</comment>
<feature type="transmembrane region" description="Helical" evidence="8">
    <location>
        <begin position="145"/>
        <end position="163"/>
    </location>
</feature>
<keyword evidence="5 8" id="KW-0812">Transmembrane</keyword>
<feature type="transmembrane region" description="Helical" evidence="8">
    <location>
        <begin position="12"/>
        <end position="31"/>
    </location>
</feature>
<dbReference type="GO" id="GO:0009103">
    <property type="term" value="P:lipopolysaccharide biosynthetic process"/>
    <property type="evidence" value="ECO:0007669"/>
    <property type="project" value="UniProtKB-ARBA"/>
</dbReference>
<dbReference type="eggNOG" id="COG1807">
    <property type="taxonomic scope" value="Bacteria"/>
</dbReference>
<keyword evidence="11" id="KW-1185">Reference proteome</keyword>
<feature type="transmembrane region" description="Helical" evidence="8">
    <location>
        <begin position="442"/>
        <end position="462"/>
    </location>
</feature>
<keyword evidence="6 8" id="KW-1133">Transmembrane helix</keyword>
<feature type="transmembrane region" description="Helical" evidence="8">
    <location>
        <begin position="418"/>
        <end position="436"/>
    </location>
</feature>
<dbReference type="GO" id="GO:0016763">
    <property type="term" value="F:pentosyltransferase activity"/>
    <property type="evidence" value="ECO:0007669"/>
    <property type="project" value="TreeGrafter"/>
</dbReference>
<feature type="transmembrane region" description="Helical" evidence="8">
    <location>
        <begin position="394"/>
        <end position="411"/>
    </location>
</feature>
<name>A0A073JXX1_9BACI</name>
<comment type="subcellular location">
    <subcellularLocation>
        <location evidence="1">Cell membrane</location>
        <topology evidence="1">Multi-pass membrane protein</topology>
    </subcellularLocation>
</comment>
<feature type="transmembrane region" description="Helical" evidence="8">
    <location>
        <begin position="233"/>
        <end position="253"/>
    </location>
</feature>
<dbReference type="RefSeq" id="WP_034639466.1">
    <property type="nucleotide sequence ID" value="NZ_CBCSJC010000008.1"/>
</dbReference>
<evidence type="ECO:0000259" key="9">
    <source>
        <dbReference type="Pfam" id="PF13231"/>
    </source>
</evidence>
<feature type="transmembrane region" description="Helical" evidence="8">
    <location>
        <begin position="121"/>
        <end position="138"/>
    </location>
</feature>
<feature type="domain" description="Glycosyltransferase RgtA/B/C/D-like" evidence="9">
    <location>
        <begin position="131"/>
        <end position="273"/>
    </location>
</feature>
<dbReference type="GO" id="GO:0010041">
    <property type="term" value="P:response to iron(III) ion"/>
    <property type="evidence" value="ECO:0007669"/>
    <property type="project" value="TreeGrafter"/>
</dbReference>
<organism evidence="10 11">
    <name type="scientific">Bacillus manliponensis</name>
    <dbReference type="NCBI Taxonomy" id="574376"/>
    <lineage>
        <taxon>Bacteria</taxon>
        <taxon>Bacillati</taxon>
        <taxon>Bacillota</taxon>
        <taxon>Bacilli</taxon>
        <taxon>Bacillales</taxon>
        <taxon>Bacillaceae</taxon>
        <taxon>Bacillus</taxon>
        <taxon>Bacillus cereus group</taxon>
    </lineage>
</organism>
<feature type="transmembrane region" description="Helical" evidence="8">
    <location>
        <begin position="175"/>
        <end position="194"/>
    </location>
</feature>
<evidence type="ECO:0000256" key="6">
    <source>
        <dbReference type="ARBA" id="ARBA00022989"/>
    </source>
</evidence>
<evidence type="ECO:0000256" key="3">
    <source>
        <dbReference type="ARBA" id="ARBA00022676"/>
    </source>
</evidence>
<dbReference type="InterPro" id="IPR038731">
    <property type="entry name" value="RgtA/B/C-like"/>
</dbReference>
<dbReference type="AlphaFoldDB" id="A0A073JXX1"/>
<reference evidence="10 11" key="1">
    <citation type="submission" date="2014-06" db="EMBL/GenBank/DDBJ databases">
        <title>Draft genome sequence of Bacillus manliponensis JCM 15802 (MCCC 1A00708).</title>
        <authorList>
            <person name="Lai Q."/>
            <person name="Liu Y."/>
            <person name="Shao Z."/>
        </authorList>
    </citation>
    <scope>NUCLEOTIDE SEQUENCE [LARGE SCALE GENOMIC DNA]</scope>
    <source>
        <strain evidence="10 11">JCM 15802</strain>
    </source>
</reference>
<proteinExistence type="predicted"/>
<evidence type="ECO:0000313" key="11">
    <source>
        <dbReference type="Proteomes" id="UP000027822"/>
    </source>
</evidence>
<dbReference type="PANTHER" id="PTHR33908">
    <property type="entry name" value="MANNOSYLTRANSFERASE YKCB-RELATED"/>
    <property type="match status" value="1"/>
</dbReference>
<accession>A0A073JXX1</accession>
<dbReference type="PANTHER" id="PTHR33908:SF3">
    <property type="entry name" value="UNDECAPRENYL PHOSPHATE-ALPHA-4-AMINO-4-DEOXY-L-ARABINOSE ARABINOSYL TRANSFERASE"/>
    <property type="match status" value="1"/>
</dbReference>
<evidence type="ECO:0000256" key="4">
    <source>
        <dbReference type="ARBA" id="ARBA00022679"/>
    </source>
</evidence>
<feature type="transmembrane region" description="Helical" evidence="8">
    <location>
        <begin position="265"/>
        <end position="292"/>
    </location>
</feature>
<gene>
    <name evidence="10" type="ORF">BAMA_24330</name>
</gene>
<keyword evidence="2" id="KW-1003">Cell membrane</keyword>
<dbReference type="GO" id="GO:0005886">
    <property type="term" value="C:plasma membrane"/>
    <property type="evidence" value="ECO:0007669"/>
    <property type="project" value="UniProtKB-SubCell"/>
</dbReference>
<keyword evidence="3" id="KW-0328">Glycosyltransferase</keyword>
<dbReference type="Pfam" id="PF13231">
    <property type="entry name" value="PMT_2"/>
    <property type="match status" value="1"/>
</dbReference>
<evidence type="ECO:0000256" key="2">
    <source>
        <dbReference type="ARBA" id="ARBA00022475"/>
    </source>
</evidence>
<evidence type="ECO:0000256" key="5">
    <source>
        <dbReference type="ARBA" id="ARBA00022692"/>
    </source>
</evidence>
<keyword evidence="4" id="KW-0808">Transferase</keyword>
<dbReference type="InterPro" id="IPR050297">
    <property type="entry name" value="LipidA_mod_glycosyltrf_83"/>
</dbReference>
<evidence type="ECO:0000313" key="10">
    <source>
        <dbReference type="EMBL" id="KEK19141.1"/>
    </source>
</evidence>
<dbReference type="STRING" id="574376.BAMA_24330"/>
<evidence type="ECO:0000256" key="1">
    <source>
        <dbReference type="ARBA" id="ARBA00004651"/>
    </source>
</evidence>
<feature type="transmembrane region" description="Helical" evidence="8">
    <location>
        <begin position="68"/>
        <end position="87"/>
    </location>
</feature>
<evidence type="ECO:0000256" key="7">
    <source>
        <dbReference type="ARBA" id="ARBA00023136"/>
    </source>
</evidence>
<dbReference type="EMBL" id="JOTN01000009">
    <property type="protein sequence ID" value="KEK19141.1"/>
    <property type="molecule type" value="Genomic_DNA"/>
</dbReference>
<protein>
    <submittedName>
        <fullName evidence="10">Membrane protein</fullName>
    </submittedName>
</protein>
<keyword evidence="7 8" id="KW-0472">Membrane</keyword>
<sequence length="471" mass="54172">MNKLYTFASQALYILTLLFFAITLFYAWQSALNTEGYSTFILLGFIPAILATIFVSRWMNRRFTNKQNMIIIILLAFGVRLAWILTIQTTPIQDFERMYLGALDIARGTYEFITIPYFTTWVYQLGFTTYQAGVISLFGEGTFMIKFLNVLYCTGITFFIYSIGSKLFNEWSGRIAALMFAIYVPNIVMTSVLTNQHLATFLFYAAFALFVAKGLSHSYAWIFVGILLSLGNIMRPLGSVILLALIIFAIIAYMLGKKQVKKKTIFAKLVGIIGVFYIVNYVFSYSLIAAGITQYPLSNRDPYWKFVLGFNHETTGGFSVPDYELVNQYEVGEERFAVEKELIAERTEDKKQLLILLKDKLKLMWGDYDASIYWGFEGYDVPKVKDAFWIVEKIMYLSIILFAVIALLALIKERKNEYLLFFLLLILGYVAVHLLIEIQTRYRYFIMPTFIILQGYGIYLIAQLGKKKAKS</sequence>